<accession>A0A168RHW8</accession>
<feature type="domain" description="BTB" evidence="1">
    <location>
        <begin position="56"/>
        <end position="127"/>
    </location>
</feature>
<dbReference type="Gene3D" id="3.30.710.10">
    <property type="entry name" value="Potassium Channel Kv1.1, Chain A"/>
    <property type="match status" value="1"/>
</dbReference>
<dbReference type="OMA" id="HYITRRI"/>
<evidence type="ECO:0000259" key="1">
    <source>
        <dbReference type="PROSITE" id="PS50097"/>
    </source>
</evidence>
<dbReference type="InterPro" id="IPR036859">
    <property type="entry name" value="CAP-Gly_dom_sf"/>
</dbReference>
<protein>
    <recommendedName>
        <fullName evidence="1">BTB domain-containing protein</fullName>
    </recommendedName>
</protein>
<evidence type="ECO:0000313" key="2">
    <source>
        <dbReference type="EMBL" id="SAM06972.1"/>
    </source>
</evidence>
<organism evidence="2">
    <name type="scientific">Absidia glauca</name>
    <name type="common">Pin mould</name>
    <dbReference type="NCBI Taxonomy" id="4829"/>
    <lineage>
        <taxon>Eukaryota</taxon>
        <taxon>Fungi</taxon>
        <taxon>Fungi incertae sedis</taxon>
        <taxon>Mucoromycota</taxon>
        <taxon>Mucoromycotina</taxon>
        <taxon>Mucoromycetes</taxon>
        <taxon>Mucorales</taxon>
        <taxon>Cunninghamellaceae</taxon>
        <taxon>Absidia</taxon>
    </lineage>
</organism>
<reference evidence="2" key="1">
    <citation type="submission" date="2016-04" db="EMBL/GenBank/DDBJ databases">
        <authorList>
            <person name="Evans L.H."/>
            <person name="Alamgir A."/>
            <person name="Owens N."/>
            <person name="Weber N.D."/>
            <person name="Virtaneva K."/>
            <person name="Barbian K."/>
            <person name="Babar A."/>
            <person name="Rosenke K."/>
        </authorList>
    </citation>
    <scope>NUCLEOTIDE SEQUENCE [LARGE SCALE GENOMIC DNA]</scope>
    <source>
        <strain evidence="2">CBS 101.48</strain>
    </source>
</reference>
<keyword evidence="3" id="KW-1185">Reference proteome</keyword>
<dbReference type="Proteomes" id="UP000078561">
    <property type="component" value="Unassembled WGS sequence"/>
</dbReference>
<name>A0A168RHW8_ABSGL</name>
<dbReference type="Gene3D" id="2.30.30.190">
    <property type="entry name" value="CAP Gly-rich-like domain"/>
    <property type="match status" value="1"/>
</dbReference>
<dbReference type="AlphaFoldDB" id="A0A168RHW8"/>
<dbReference type="PROSITE" id="PS50097">
    <property type="entry name" value="BTB"/>
    <property type="match status" value="1"/>
</dbReference>
<dbReference type="SUPFAM" id="SSF54695">
    <property type="entry name" value="POZ domain"/>
    <property type="match status" value="1"/>
</dbReference>
<dbReference type="EMBL" id="LT554635">
    <property type="protein sequence ID" value="SAM06972.1"/>
    <property type="molecule type" value="Genomic_DNA"/>
</dbReference>
<dbReference type="InterPro" id="IPR011333">
    <property type="entry name" value="SKP1/BTB/POZ_sf"/>
</dbReference>
<dbReference type="SUPFAM" id="SSF74924">
    <property type="entry name" value="Cap-Gly domain"/>
    <property type="match status" value="1"/>
</dbReference>
<dbReference type="InterPro" id="IPR000938">
    <property type="entry name" value="CAP-Gly_domain"/>
</dbReference>
<dbReference type="InterPro" id="IPR000210">
    <property type="entry name" value="BTB/POZ_dom"/>
</dbReference>
<dbReference type="InParanoid" id="A0A168RHW8"/>
<proteinExistence type="predicted"/>
<dbReference type="STRING" id="4829.A0A168RHW8"/>
<dbReference type="Pfam" id="PF00651">
    <property type="entry name" value="BTB"/>
    <property type="match status" value="1"/>
</dbReference>
<gene>
    <name evidence="2" type="primary">ABSGL_12598.1 scaffold 12955</name>
</gene>
<dbReference type="OrthoDB" id="2130750at2759"/>
<sequence length="669" mass="75579">MTLALCNESSQVFLSSPLVTPVSLTLTTKTADDGYDSPHLLKLMNEAASTTDYQYCQTTLDNGQTEHRWTLDKSILTCHSPYFAAMLDYDFYESTSSIVCLPATILTLHGLTSVIQYMYHTRDQASTMAGWRTIYNQVDKQLVLNGHTISGQDKLQLLQDTYSAADYFGLGELCIQVADTIGELVHGWTCHCEECLHLIPQLFDYLDTRMTIYSNSPTTINHIINSITKPTTTKASSVLTLQNDPLNRLYAKTVLSLTHDPEKCLPTFWTHRMMARMLDQLPTDHALMLSQRLCKRINKSNAVESLHACFLASTQLSTLDPLLCWSRSLHGTLASAQSKATLYISRHFEYYCSQYPALLSCIDGITYSFDFLEYLFMHVLEDQMDLMNAGLLYQGLVRDLICRHAVQYHDQVRHILNVAKDIILQYISPRLDEIRKLAALDVLDTDTLKALAIDLDVPARSLVRSLTKHQGLVQQSLLTILFPPPKISYPSSSSASINMSRRSSTITHRTHSLQSNAASTYSYNTYHRNRMSPSSSSPAILQWVKDWIGDNHHHHHHPPGVRSSASSTTATTKSTLFSWTTVPLRSPKKKRGWLHRIMHSDVLMSKQAQRKAMIVVVGKRVQLNRRPVLTVGTVKYVGTVCFAEGIWVGVELDRRGNFLKKRQGRQTQC</sequence>
<dbReference type="Pfam" id="PF01302">
    <property type="entry name" value="CAP_GLY"/>
    <property type="match status" value="1"/>
</dbReference>
<evidence type="ECO:0000313" key="3">
    <source>
        <dbReference type="Proteomes" id="UP000078561"/>
    </source>
</evidence>
<dbReference type="CDD" id="cd18186">
    <property type="entry name" value="BTB_POZ_ZBTB_KLHL-like"/>
    <property type="match status" value="1"/>
</dbReference>